<proteinExistence type="predicted"/>
<dbReference type="EMBL" id="CM056796">
    <property type="protein sequence ID" value="KAJ8714158.1"/>
    <property type="molecule type" value="Genomic_DNA"/>
</dbReference>
<organism evidence="1 2">
    <name type="scientific">Mythimna loreyi</name>
    <dbReference type="NCBI Taxonomy" id="667449"/>
    <lineage>
        <taxon>Eukaryota</taxon>
        <taxon>Metazoa</taxon>
        <taxon>Ecdysozoa</taxon>
        <taxon>Arthropoda</taxon>
        <taxon>Hexapoda</taxon>
        <taxon>Insecta</taxon>
        <taxon>Pterygota</taxon>
        <taxon>Neoptera</taxon>
        <taxon>Endopterygota</taxon>
        <taxon>Lepidoptera</taxon>
        <taxon>Glossata</taxon>
        <taxon>Ditrysia</taxon>
        <taxon>Noctuoidea</taxon>
        <taxon>Noctuidae</taxon>
        <taxon>Noctuinae</taxon>
        <taxon>Hadenini</taxon>
        <taxon>Mythimna</taxon>
    </lineage>
</organism>
<accession>A0ACC2QF75</accession>
<evidence type="ECO:0000313" key="2">
    <source>
        <dbReference type="Proteomes" id="UP001231649"/>
    </source>
</evidence>
<name>A0ACC2QF75_9NEOP</name>
<keyword evidence="2" id="KW-1185">Reference proteome</keyword>
<comment type="caution">
    <text evidence="1">The sequence shown here is derived from an EMBL/GenBank/DDBJ whole genome shotgun (WGS) entry which is preliminary data.</text>
</comment>
<protein>
    <submittedName>
        <fullName evidence="1">Uncharacterized protein</fullName>
    </submittedName>
</protein>
<dbReference type="Proteomes" id="UP001231649">
    <property type="component" value="Chromosome 20"/>
</dbReference>
<gene>
    <name evidence="1" type="ORF">PYW08_007778</name>
</gene>
<evidence type="ECO:0000313" key="1">
    <source>
        <dbReference type="EMBL" id="KAJ8714158.1"/>
    </source>
</evidence>
<sequence length="653" mass="75515">MDRSYDISFSSYEDLSLNNSTRKGDISISEQLSGFARLRVSALTKAAEMSPLVKEVTIGPNSPVKKDEIKEPVTIIQEDKDDENLIEDKLREDLRYTLIMKECENRLQESSQELFNNMVENMICKRAEFITKFWTRQSEECNRRALEFKARKLHMLKELQENDNLSVLKRARLDEQNCQIINTQTIENMNKILEEQNRATARFTAISDSHCKIWLCYGEITNILKIEPLPKAISDKYTTVINTVIANIDHIMEIGKTGGVTDKDVKQAEVLVLNIENIKRKILENIDAIKREENLKRQKEEEESIRKRDQEREEQELKAAQLAAAAEAEKTRLQQQPKKTQPVFYSAENYNYYENLKNYLEQYEAQYAQLLQDVNFKKFRFDCQKAVNTPVNALSSVSASHMRDKFDKLSKLLKGERVQVLDIYVTATQHPQGLFYCTALLAKKIVRQGDLLVSSSTEAAYPLAAVTAALWAQFPHLGKLVEANFHRYCPYLVPMFLPQKEGQSDKEFYMSRGYTYNDEGVVEKQDKFLKRMSGIFRLRCAIWIASMPKFMNTTNPQGLRFGWQWLASFLNLKPEPDISATLVHDFFIMCGSKYDKHYGKQFRKILELTNNQYLKVLENIDEGGPKTRLEVYLQSVLKSNVVPAPPASTQINW</sequence>
<reference evidence="1" key="1">
    <citation type="submission" date="2023-03" db="EMBL/GenBank/DDBJ databases">
        <title>Chromosome-level genomes of two armyworms, Mythimna separata and Mythimna loreyi, provide insights into the biosynthesis and reception of sex pheromones.</title>
        <authorList>
            <person name="Zhao H."/>
        </authorList>
    </citation>
    <scope>NUCLEOTIDE SEQUENCE</scope>
    <source>
        <strain evidence="1">BeijingLab</strain>
    </source>
</reference>